<reference evidence="2 3" key="1">
    <citation type="journal article" date="2018" name="Sci. Rep.">
        <title>Comparative analysis of the Pocillopora damicornis genome highlights role of immune system in coral evolution.</title>
        <authorList>
            <person name="Cunning R."/>
            <person name="Bay R.A."/>
            <person name="Gillette P."/>
            <person name="Baker A.C."/>
            <person name="Traylor-Knowles N."/>
        </authorList>
    </citation>
    <scope>NUCLEOTIDE SEQUENCE [LARGE SCALE GENOMIC DNA]</scope>
    <source>
        <strain evidence="2">RSMAS</strain>
        <tissue evidence="2">Whole animal</tissue>
    </source>
</reference>
<organism evidence="2 3">
    <name type="scientific">Pocillopora damicornis</name>
    <name type="common">Cauliflower coral</name>
    <name type="synonym">Millepora damicornis</name>
    <dbReference type="NCBI Taxonomy" id="46731"/>
    <lineage>
        <taxon>Eukaryota</taxon>
        <taxon>Metazoa</taxon>
        <taxon>Cnidaria</taxon>
        <taxon>Anthozoa</taxon>
        <taxon>Hexacorallia</taxon>
        <taxon>Scleractinia</taxon>
        <taxon>Astrocoeniina</taxon>
        <taxon>Pocilloporidae</taxon>
        <taxon>Pocillopora</taxon>
    </lineage>
</organism>
<feature type="region of interest" description="Disordered" evidence="1">
    <location>
        <begin position="1"/>
        <end position="28"/>
    </location>
</feature>
<protein>
    <submittedName>
        <fullName evidence="2">Uncharacterized protein</fullName>
    </submittedName>
</protein>
<dbReference type="EMBL" id="RCHS01002172">
    <property type="protein sequence ID" value="RMX49089.1"/>
    <property type="molecule type" value="Genomic_DNA"/>
</dbReference>
<accession>A0A3M6U6A5</accession>
<dbReference type="AlphaFoldDB" id="A0A3M6U6A5"/>
<evidence type="ECO:0000313" key="3">
    <source>
        <dbReference type="Proteomes" id="UP000275408"/>
    </source>
</evidence>
<feature type="compositionally biased region" description="Polar residues" evidence="1">
    <location>
        <begin position="11"/>
        <end position="28"/>
    </location>
</feature>
<comment type="caution">
    <text evidence="2">The sequence shown here is derived from an EMBL/GenBank/DDBJ whole genome shotgun (WGS) entry which is preliminary data.</text>
</comment>
<name>A0A3M6U6A5_POCDA</name>
<keyword evidence="3" id="KW-1185">Reference proteome</keyword>
<proteinExistence type="predicted"/>
<evidence type="ECO:0000256" key="1">
    <source>
        <dbReference type="SAM" id="MobiDB-lite"/>
    </source>
</evidence>
<dbReference type="Proteomes" id="UP000275408">
    <property type="component" value="Unassembled WGS sequence"/>
</dbReference>
<sequence length="128" mass="14483">MKHSKLPKMVRTQSPYNNPQAISDSQHLQRGPEISFSHMTSDLSKPPASPVRIVPIICRTTHTAEKNKHRSVKFVNGNHANISPLQSMVTDFNSCKARGFYRESSPVRTSVTYSIRRSEGESCERQRS</sequence>
<evidence type="ECO:0000313" key="2">
    <source>
        <dbReference type="EMBL" id="RMX49089.1"/>
    </source>
</evidence>
<gene>
    <name evidence="2" type="ORF">pdam_00003875</name>
</gene>